<dbReference type="EMBL" id="CP011797">
    <property type="protein sequence ID" value="ATX76015.1"/>
    <property type="molecule type" value="Genomic_DNA"/>
</dbReference>
<evidence type="ECO:0000259" key="2">
    <source>
        <dbReference type="Pfam" id="PF01965"/>
    </source>
</evidence>
<dbReference type="Proteomes" id="UP000229757">
    <property type="component" value="Chromosome"/>
</dbReference>
<dbReference type="AlphaFoldDB" id="A0A2K8KMF8"/>
<dbReference type="InterPro" id="IPR002818">
    <property type="entry name" value="DJ-1/PfpI"/>
</dbReference>
<keyword evidence="1" id="KW-0677">Repeat</keyword>
<dbReference type="PANTHER" id="PTHR48094">
    <property type="entry name" value="PROTEIN/NUCLEIC ACID DEGLYCASE DJ-1-RELATED"/>
    <property type="match status" value="1"/>
</dbReference>
<dbReference type="InterPro" id="IPR050325">
    <property type="entry name" value="Prot/Nucl_acid_deglycase"/>
</dbReference>
<protein>
    <submittedName>
        <fullName evidence="3">4-methyl-5(B-hydroxyethyl)-thiazole monophosphate biosynthesis protein</fullName>
    </submittedName>
</protein>
<dbReference type="InterPro" id="IPR029062">
    <property type="entry name" value="Class_I_gatase-like"/>
</dbReference>
<dbReference type="RefSeq" id="WP_100256389.1">
    <property type="nucleotide sequence ID" value="NZ_CP011797.1"/>
</dbReference>
<dbReference type="KEGG" id="rfo:REIFOR_00847"/>
<dbReference type="GO" id="GO:0005737">
    <property type="term" value="C:cytoplasm"/>
    <property type="evidence" value="ECO:0007669"/>
    <property type="project" value="UniProtKB-ARBA"/>
</dbReference>
<evidence type="ECO:0000256" key="1">
    <source>
        <dbReference type="ARBA" id="ARBA00022737"/>
    </source>
</evidence>
<accession>A0A2K8KMF8</accession>
<keyword evidence="4" id="KW-1185">Reference proteome</keyword>
<proteinExistence type="predicted"/>
<organism evidence="3 4">
    <name type="scientific">Reinekea forsetii</name>
    <dbReference type="NCBI Taxonomy" id="1336806"/>
    <lineage>
        <taxon>Bacteria</taxon>
        <taxon>Pseudomonadati</taxon>
        <taxon>Pseudomonadota</taxon>
        <taxon>Gammaproteobacteria</taxon>
        <taxon>Oceanospirillales</taxon>
        <taxon>Saccharospirillaceae</taxon>
        <taxon>Reinekea</taxon>
    </lineage>
</organism>
<dbReference type="Pfam" id="PF01965">
    <property type="entry name" value="DJ-1_PfpI"/>
    <property type="match status" value="1"/>
</dbReference>
<dbReference type="InterPro" id="IPR006287">
    <property type="entry name" value="DJ-1"/>
</dbReference>
<gene>
    <name evidence="3" type="ORF">REIFOR_00847</name>
</gene>
<dbReference type="FunFam" id="3.40.50.880:FF:000015">
    <property type="entry name" value="Protein DJ-1 homolog C"/>
    <property type="match status" value="1"/>
</dbReference>
<evidence type="ECO:0000313" key="4">
    <source>
        <dbReference type="Proteomes" id="UP000229757"/>
    </source>
</evidence>
<sequence>MKTVLVPLADGCEELEAVAITDILTRAGAKVVTAGLRPGPIKASRGLKLVPDTSLAQIKDQRFDLIVLPGGLPGSISLAEDPILHALLQDQDLHNRPFAAICAAPQALAVAGLLTQRTLTCFPGALDAFDCQWTNTGAAIEIDGNLITGRGPGVAIDFALALVHQLFGAEKCAEVKQGLGI</sequence>
<feature type="domain" description="DJ-1/PfpI" evidence="2">
    <location>
        <begin position="2"/>
        <end position="164"/>
    </location>
</feature>
<reference evidence="3 4" key="1">
    <citation type="journal article" date="2017" name="Environ. Microbiol.">
        <title>Genomic and physiological analyses of 'Reinekea forsetii' reveal a versatile opportunistic lifestyle during spring algae blooms.</title>
        <authorList>
            <person name="Avci B."/>
            <person name="Hahnke R.L."/>
            <person name="Chafee M."/>
            <person name="Fischer T."/>
            <person name="Gruber-Vodicka H."/>
            <person name="Tegetmeyer H.E."/>
            <person name="Harder J."/>
            <person name="Fuchs B.M."/>
            <person name="Amann R.I."/>
            <person name="Teeling H."/>
        </authorList>
    </citation>
    <scope>NUCLEOTIDE SEQUENCE [LARGE SCALE GENOMIC DNA]</scope>
    <source>
        <strain evidence="3 4">Hel1_31_D35</strain>
    </source>
</reference>
<evidence type="ECO:0000313" key="3">
    <source>
        <dbReference type="EMBL" id="ATX76015.1"/>
    </source>
</evidence>
<dbReference type="CDD" id="cd03135">
    <property type="entry name" value="GATase1_DJ-1"/>
    <property type="match status" value="1"/>
</dbReference>
<dbReference type="OrthoDB" id="9803764at2"/>
<dbReference type="NCBIfam" id="TIGR01383">
    <property type="entry name" value="not_thiJ"/>
    <property type="match status" value="1"/>
</dbReference>
<name>A0A2K8KMF8_9GAMM</name>
<dbReference type="PANTHER" id="PTHR48094:SF12">
    <property type="entry name" value="PARKINSON DISEASE PROTEIN 7 HOMOLOG"/>
    <property type="match status" value="1"/>
</dbReference>
<dbReference type="GO" id="GO:1903189">
    <property type="term" value="P:glyoxal metabolic process"/>
    <property type="evidence" value="ECO:0007669"/>
    <property type="project" value="TreeGrafter"/>
</dbReference>
<dbReference type="Gene3D" id="3.40.50.880">
    <property type="match status" value="1"/>
</dbReference>
<dbReference type="SUPFAM" id="SSF52317">
    <property type="entry name" value="Class I glutamine amidotransferase-like"/>
    <property type="match status" value="1"/>
</dbReference>